<reference evidence="5" key="1">
    <citation type="submission" date="2018-05" db="EMBL/GenBank/DDBJ databases">
        <authorList>
            <person name="Lanie J.A."/>
            <person name="Ng W.-L."/>
            <person name="Kazmierczak K.M."/>
            <person name="Andrzejewski T.M."/>
            <person name="Davidsen T.M."/>
            <person name="Wayne K.J."/>
            <person name="Tettelin H."/>
            <person name="Glass J.I."/>
            <person name="Rusch D."/>
            <person name="Podicherti R."/>
            <person name="Tsui H.-C.T."/>
            <person name="Winkler M.E."/>
        </authorList>
    </citation>
    <scope>NUCLEOTIDE SEQUENCE</scope>
</reference>
<accession>A0A382BP34</accession>
<dbReference type="PANTHER" id="PTHR34298">
    <property type="entry name" value="SEGREGATION AND CONDENSATION PROTEIN B"/>
    <property type="match status" value="1"/>
</dbReference>
<dbReference type="InterPro" id="IPR036388">
    <property type="entry name" value="WH-like_DNA-bd_sf"/>
</dbReference>
<dbReference type="NCBIfam" id="TIGR00281">
    <property type="entry name" value="SMC-Scp complex subunit ScpB"/>
    <property type="match status" value="1"/>
</dbReference>
<dbReference type="InterPro" id="IPR036390">
    <property type="entry name" value="WH_DNA-bd_sf"/>
</dbReference>
<name>A0A382BP34_9ZZZZ</name>
<dbReference type="GO" id="GO:0051304">
    <property type="term" value="P:chromosome separation"/>
    <property type="evidence" value="ECO:0007669"/>
    <property type="project" value="InterPro"/>
</dbReference>
<evidence type="ECO:0000256" key="1">
    <source>
        <dbReference type="ARBA" id="ARBA00022490"/>
    </source>
</evidence>
<evidence type="ECO:0000256" key="2">
    <source>
        <dbReference type="ARBA" id="ARBA00022618"/>
    </source>
</evidence>
<evidence type="ECO:0000256" key="4">
    <source>
        <dbReference type="ARBA" id="ARBA00023306"/>
    </source>
</evidence>
<evidence type="ECO:0000256" key="3">
    <source>
        <dbReference type="ARBA" id="ARBA00022829"/>
    </source>
</evidence>
<keyword evidence="1" id="KW-0963">Cytoplasm</keyword>
<keyword evidence="4" id="KW-0131">Cell cycle</keyword>
<dbReference type="InterPro" id="IPR005234">
    <property type="entry name" value="ScpB_csome_segregation"/>
</dbReference>
<evidence type="ECO:0000313" key="5">
    <source>
        <dbReference type="EMBL" id="SVB14863.1"/>
    </source>
</evidence>
<dbReference type="AlphaFoldDB" id="A0A382BP34"/>
<dbReference type="SUPFAM" id="SSF46785">
    <property type="entry name" value="Winged helix' DNA-binding domain"/>
    <property type="match status" value="2"/>
</dbReference>
<dbReference type="GO" id="GO:0051301">
    <property type="term" value="P:cell division"/>
    <property type="evidence" value="ECO:0007669"/>
    <property type="project" value="UniProtKB-KW"/>
</dbReference>
<dbReference type="PIRSF" id="PIRSF019345">
    <property type="entry name" value="ScpB"/>
    <property type="match status" value="1"/>
</dbReference>
<keyword evidence="3" id="KW-0159">Chromosome partition</keyword>
<dbReference type="Gene3D" id="1.10.10.10">
    <property type="entry name" value="Winged helix-like DNA-binding domain superfamily/Winged helix DNA-binding domain"/>
    <property type="match status" value="2"/>
</dbReference>
<evidence type="ECO:0008006" key="6">
    <source>
        <dbReference type="Google" id="ProtNLM"/>
    </source>
</evidence>
<organism evidence="5">
    <name type="scientific">marine metagenome</name>
    <dbReference type="NCBI Taxonomy" id="408172"/>
    <lineage>
        <taxon>unclassified sequences</taxon>
        <taxon>metagenomes</taxon>
        <taxon>ecological metagenomes</taxon>
    </lineage>
</organism>
<dbReference type="Pfam" id="PF04079">
    <property type="entry name" value="SMC_ScpB"/>
    <property type="match status" value="1"/>
</dbReference>
<sequence length="199" mass="22611">MYTAEQEELFIIEALLFASPHPLTQKHVNQIFENDPPRLNSVIDILRKKYNRENHAFAIQTIAGGYQLNSRPEYDIWIRRLLNKTGKLYLSTAALESLAIIAYKQPVNRFEIESIRGVDCSGVLKTLLNKNLICIKGRDEGPGRPLLYGTTDDFLEAFGLGKISEIPKLKEIVELTENEELPNEMQVDIFSEDSVSEGE</sequence>
<keyword evidence="2" id="KW-0132">Cell division</keyword>
<dbReference type="EMBL" id="UINC01030446">
    <property type="protein sequence ID" value="SVB14863.1"/>
    <property type="molecule type" value="Genomic_DNA"/>
</dbReference>
<protein>
    <recommendedName>
        <fullName evidence="6">SMC-Scp complex subunit ScpB</fullName>
    </recommendedName>
</protein>
<gene>
    <name evidence="5" type="ORF">METZ01_LOCUS167717</name>
</gene>
<proteinExistence type="predicted"/>
<dbReference type="PANTHER" id="PTHR34298:SF2">
    <property type="entry name" value="SEGREGATION AND CONDENSATION PROTEIN B"/>
    <property type="match status" value="1"/>
</dbReference>